<accession>A0A9E7D3Y4</accession>
<protein>
    <submittedName>
        <fullName evidence="3">Serine hydrolase</fullName>
    </submittedName>
</protein>
<dbReference type="InterPro" id="IPR001466">
    <property type="entry name" value="Beta-lactam-related"/>
</dbReference>
<dbReference type="Proteomes" id="UP000831290">
    <property type="component" value="Chromosome"/>
</dbReference>
<keyword evidence="1" id="KW-0732">Signal</keyword>
<dbReference type="AlphaFoldDB" id="A0A9E7D3Y4"/>
<dbReference type="KEGG" id="fbm:MQE35_03315"/>
<feature type="chain" id="PRO_5039503982" evidence="1">
    <location>
        <begin position="21"/>
        <end position="358"/>
    </location>
</feature>
<proteinExistence type="predicted"/>
<name>A0A9E7D3Y4_9FLAO</name>
<evidence type="ECO:0000259" key="2">
    <source>
        <dbReference type="Pfam" id="PF00144"/>
    </source>
</evidence>
<gene>
    <name evidence="3" type="ORF">MQE35_03315</name>
</gene>
<feature type="domain" description="Beta-lactamase-related" evidence="2">
    <location>
        <begin position="27"/>
        <end position="343"/>
    </location>
</feature>
<keyword evidence="4" id="KW-1185">Reference proteome</keyword>
<reference evidence="3" key="1">
    <citation type="submission" date="2022-03" db="EMBL/GenBank/DDBJ databases">
        <title>Description of Abyssus ytuae gen. nov., sp. nov., a novel member of the family Flavobacteriaceae isolated from the sediment of Mariana Trench.</title>
        <authorList>
            <person name="Zhang J."/>
            <person name="Xu X."/>
        </authorList>
    </citation>
    <scope>NUCLEOTIDE SEQUENCE</scope>
    <source>
        <strain evidence="3">MT3330</strain>
    </source>
</reference>
<evidence type="ECO:0000313" key="4">
    <source>
        <dbReference type="Proteomes" id="UP000831290"/>
    </source>
</evidence>
<dbReference type="RefSeq" id="WP_255844461.1">
    <property type="nucleotide sequence ID" value="NZ_CP094358.1"/>
</dbReference>
<evidence type="ECO:0000313" key="3">
    <source>
        <dbReference type="EMBL" id="UOB18324.1"/>
    </source>
</evidence>
<sequence>MKKKLFLLFLSLYVFFPLKAQTSSEGLNRIIDKVREEHDIPEITAAVIETDKIFYGISGIPRTVKSDIDILKSKIHLGTNSKTITSFIAMKMIEDGKISLDAKLGETVAELSSMNNSHMISLGDLLTNTSSVDAYDKEKDFKKMPSLSGSLFHKMTEFSRIALEKRSGDKTFSNAGYVMAALMLEKVANTPFNELLRKVLEEDLKLSCFTSVPDKTQLQNFWGSWGDSNLQIAHFASNPHLNSDYMVAAEGISMDIVDYSKIIQLSLNGLLGDNNYLNNDKYTLLHFNSDEYSYGWKNGILNTYKISFHENESTTYFLHAVIVPSNKIAIIIMSRKRDDSSKEGIYALRDILIENYSK</sequence>
<dbReference type="Pfam" id="PF00144">
    <property type="entry name" value="Beta-lactamase"/>
    <property type="match status" value="1"/>
</dbReference>
<dbReference type="EMBL" id="CP094358">
    <property type="protein sequence ID" value="UOB18324.1"/>
    <property type="molecule type" value="Genomic_DNA"/>
</dbReference>
<dbReference type="SUPFAM" id="SSF56601">
    <property type="entry name" value="beta-lactamase/transpeptidase-like"/>
    <property type="match status" value="1"/>
</dbReference>
<dbReference type="PANTHER" id="PTHR46825:SF9">
    <property type="entry name" value="BETA-LACTAMASE-RELATED DOMAIN-CONTAINING PROTEIN"/>
    <property type="match status" value="1"/>
</dbReference>
<dbReference type="InterPro" id="IPR012338">
    <property type="entry name" value="Beta-lactam/transpept-like"/>
</dbReference>
<dbReference type="Gene3D" id="3.40.710.10">
    <property type="entry name" value="DD-peptidase/beta-lactamase superfamily"/>
    <property type="match status" value="1"/>
</dbReference>
<dbReference type="PANTHER" id="PTHR46825">
    <property type="entry name" value="D-ALANYL-D-ALANINE-CARBOXYPEPTIDASE/ENDOPEPTIDASE AMPH"/>
    <property type="match status" value="1"/>
</dbReference>
<evidence type="ECO:0000256" key="1">
    <source>
        <dbReference type="SAM" id="SignalP"/>
    </source>
</evidence>
<dbReference type="InterPro" id="IPR050491">
    <property type="entry name" value="AmpC-like"/>
</dbReference>
<dbReference type="GO" id="GO:0016787">
    <property type="term" value="F:hydrolase activity"/>
    <property type="evidence" value="ECO:0007669"/>
    <property type="project" value="UniProtKB-KW"/>
</dbReference>
<organism evidence="3 4">
    <name type="scientific">Abyssalbus ytuae</name>
    <dbReference type="NCBI Taxonomy" id="2926907"/>
    <lineage>
        <taxon>Bacteria</taxon>
        <taxon>Pseudomonadati</taxon>
        <taxon>Bacteroidota</taxon>
        <taxon>Flavobacteriia</taxon>
        <taxon>Flavobacteriales</taxon>
        <taxon>Flavobacteriaceae</taxon>
        <taxon>Abyssalbus</taxon>
    </lineage>
</organism>
<feature type="signal peptide" evidence="1">
    <location>
        <begin position="1"/>
        <end position="20"/>
    </location>
</feature>
<keyword evidence="3" id="KW-0378">Hydrolase</keyword>